<dbReference type="GO" id="GO:0000162">
    <property type="term" value="P:L-tryptophan biosynthetic process"/>
    <property type="evidence" value="ECO:0007669"/>
    <property type="project" value="UniProtKB-UniRule"/>
</dbReference>
<dbReference type="EC" id="5.3.1.24" evidence="3 9"/>
<feature type="domain" description="N-(5'phosphoribosyl) anthranilate isomerase (PRAI)" evidence="10">
    <location>
        <begin position="64"/>
        <end position="229"/>
    </location>
</feature>
<protein>
    <recommendedName>
        <fullName evidence="4 9">N-(5'-phosphoribosyl)anthranilate isomerase</fullName>
        <shortName evidence="9">PRAI</shortName>
        <ecNumber evidence="3 9">5.3.1.24</ecNumber>
    </recommendedName>
</protein>
<dbReference type="Proteomes" id="UP000245870">
    <property type="component" value="Unassembled WGS sequence"/>
</dbReference>
<dbReference type="HAMAP" id="MF_00135">
    <property type="entry name" value="PRAI"/>
    <property type="match status" value="1"/>
</dbReference>
<evidence type="ECO:0000256" key="5">
    <source>
        <dbReference type="ARBA" id="ARBA00022605"/>
    </source>
</evidence>
<keyword evidence="12" id="KW-1185">Reference proteome</keyword>
<evidence type="ECO:0000256" key="1">
    <source>
        <dbReference type="ARBA" id="ARBA00001164"/>
    </source>
</evidence>
<keyword evidence="6 9" id="KW-0822">Tryptophan biosynthesis</keyword>
<dbReference type="RefSeq" id="WP_116616013.1">
    <property type="nucleotide sequence ID" value="NZ_CALDWB010000008.1"/>
</dbReference>
<dbReference type="InterPro" id="IPR044643">
    <property type="entry name" value="TrpF_fam"/>
</dbReference>
<evidence type="ECO:0000256" key="6">
    <source>
        <dbReference type="ARBA" id="ARBA00022822"/>
    </source>
</evidence>
<proteinExistence type="inferred from homology"/>
<dbReference type="InterPro" id="IPR013785">
    <property type="entry name" value="Aldolase_TIM"/>
</dbReference>
<comment type="similarity">
    <text evidence="9">Belongs to the TrpF family.</text>
</comment>
<evidence type="ECO:0000256" key="4">
    <source>
        <dbReference type="ARBA" id="ARBA00022272"/>
    </source>
</evidence>
<dbReference type="InterPro" id="IPR001240">
    <property type="entry name" value="PRAI_dom"/>
</dbReference>
<dbReference type="Pfam" id="PF00697">
    <property type="entry name" value="PRAI"/>
    <property type="match status" value="1"/>
</dbReference>
<reference evidence="11 12" key="1">
    <citation type="submission" date="2018-05" db="EMBL/GenBank/DDBJ databases">
        <title>Genomic Encyclopedia of Type Strains, Phase IV (KMG-IV): sequencing the most valuable type-strain genomes for metagenomic binning, comparative biology and taxonomic classification.</title>
        <authorList>
            <person name="Goeker M."/>
        </authorList>
    </citation>
    <scope>NUCLEOTIDE SEQUENCE [LARGE SCALE GENOMIC DNA]</scope>
    <source>
        <strain evidence="11 12">DSM 100333</strain>
    </source>
</reference>
<gene>
    <name evidence="9" type="primary">trpF</name>
    <name evidence="11" type="ORF">C7379_104127</name>
</gene>
<evidence type="ECO:0000313" key="11">
    <source>
        <dbReference type="EMBL" id="PVX57510.1"/>
    </source>
</evidence>
<dbReference type="AlphaFoldDB" id="A0A2U0UIM7"/>
<evidence type="ECO:0000259" key="10">
    <source>
        <dbReference type="Pfam" id="PF00697"/>
    </source>
</evidence>
<dbReference type="Gene3D" id="3.20.20.70">
    <property type="entry name" value="Aldolase class I"/>
    <property type="match status" value="1"/>
</dbReference>
<keyword evidence="7 9" id="KW-0057">Aromatic amino acid biosynthesis</keyword>
<accession>A0A2U0UIM7</accession>
<organism evidence="11 12">
    <name type="scientific">Hallella colorans</name>
    <dbReference type="NCBI Taxonomy" id="1703337"/>
    <lineage>
        <taxon>Bacteria</taxon>
        <taxon>Pseudomonadati</taxon>
        <taxon>Bacteroidota</taxon>
        <taxon>Bacteroidia</taxon>
        <taxon>Bacteroidales</taxon>
        <taxon>Prevotellaceae</taxon>
        <taxon>Hallella</taxon>
    </lineage>
</organism>
<dbReference type="OrthoDB" id="9786954at2"/>
<evidence type="ECO:0000256" key="7">
    <source>
        <dbReference type="ARBA" id="ARBA00023141"/>
    </source>
</evidence>
<dbReference type="EMBL" id="QENY01000004">
    <property type="protein sequence ID" value="PVX57510.1"/>
    <property type="molecule type" value="Genomic_DNA"/>
</dbReference>
<dbReference type="InterPro" id="IPR011060">
    <property type="entry name" value="RibuloseP-bd_barrel"/>
</dbReference>
<dbReference type="SUPFAM" id="SSF51366">
    <property type="entry name" value="Ribulose-phoshate binding barrel"/>
    <property type="match status" value="1"/>
</dbReference>
<dbReference type="CDD" id="cd00405">
    <property type="entry name" value="PRAI"/>
    <property type="match status" value="1"/>
</dbReference>
<dbReference type="PANTHER" id="PTHR42894:SF1">
    <property type="entry name" value="N-(5'-PHOSPHORIBOSYL)ANTHRANILATE ISOMERASE"/>
    <property type="match status" value="1"/>
</dbReference>
<evidence type="ECO:0000256" key="8">
    <source>
        <dbReference type="ARBA" id="ARBA00023235"/>
    </source>
</evidence>
<keyword evidence="5 9" id="KW-0028">Amino-acid biosynthesis</keyword>
<evidence type="ECO:0000256" key="9">
    <source>
        <dbReference type="HAMAP-Rule" id="MF_00135"/>
    </source>
</evidence>
<comment type="pathway">
    <text evidence="2 9">Amino-acid biosynthesis; L-tryptophan biosynthesis; L-tryptophan from chorismate: step 3/5.</text>
</comment>
<evidence type="ECO:0000256" key="3">
    <source>
        <dbReference type="ARBA" id="ARBA00012572"/>
    </source>
</evidence>
<name>A0A2U0UIM7_9BACT</name>
<evidence type="ECO:0000313" key="12">
    <source>
        <dbReference type="Proteomes" id="UP000245870"/>
    </source>
</evidence>
<keyword evidence="8 9" id="KW-0413">Isomerase</keyword>
<dbReference type="UniPathway" id="UPA00035">
    <property type="reaction ID" value="UER00042"/>
</dbReference>
<sequence>MIIKVSGMCHADNMREVSALDVDMIGLVFNQRSPRNVRMRSSQAGILPDYCQAGMLATPYTDKEQAADMRKRPTRVGIFADDMPQTIVSRVYAFKLGYVQLHGDESHVMIENLRRTLVPDIAPDIKVIKTVRLGAAADLAQCSAYEDVVDMFVFEGLGGEVVDHQPFDWTLLDAYRGHVPFLVSGGIGVDDAARVRKIAHPQFAGVDVGICFETKPGMIDTASLRRFIEDVRG</sequence>
<evidence type="ECO:0000256" key="2">
    <source>
        <dbReference type="ARBA" id="ARBA00004664"/>
    </source>
</evidence>
<dbReference type="PANTHER" id="PTHR42894">
    <property type="entry name" value="N-(5'-PHOSPHORIBOSYL)ANTHRANILATE ISOMERASE"/>
    <property type="match status" value="1"/>
</dbReference>
<comment type="catalytic activity">
    <reaction evidence="1 9">
        <text>N-(5-phospho-beta-D-ribosyl)anthranilate = 1-(2-carboxyphenylamino)-1-deoxy-D-ribulose 5-phosphate</text>
        <dbReference type="Rhea" id="RHEA:21540"/>
        <dbReference type="ChEBI" id="CHEBI:18277"/>
        <dbReference type="ChEBI" id="CHEBI:58613"/>
        <dbReference type="EC" id="5.3.1.24"/>
    </reaction>
</comment>
<comment type="caution">
    <text evidence="11">The sequence shown here is derived from an EMBL/GenBank/DDBJ whole genome shotgun (WGS) entry which is preliminary data.</text>
</comment>
<dbReference type="GO" id="GO:0004640">
    <property type="term" value="F:phosphoribosylanthranilate isomerase activity"/>
    <property type="evidence" value="ECO:0007669"/>
    <property type="project" value="UniProtKB-UniRule"/>
</dbReference>